<dbReference type="EMBL" id="JABSTQ010006169">
    <property type="protein sequence ID" value="KAG0437803.1"/>
    <property type="molecule type" value="Genomic_DNA"/>
</dbReference>
<organism evidence="1 2">
    <name type="scientific">Ixodes persulcatus</name>
    <name type="common">Taiga tick</name>
    <dbReference type="NCBI Taxonomy" id="34615"/>
    <lineage>
        <taxon>Eukaryota</taxon>
        <taxon>Metazoa</taxon>
        <taxon>Ecdysozoa</taxon>
        <taxon>Arthropoda</taxon>
        <taxon>Chelicerata</taxon>
        <taxon>Arachnida</taxon>
        <taxon>Acari</taxon>
        <taxon>Parasitiformes</taxon>
        <taxon>Ixodida</taxon>
        <taxon>Ixodoidea</taxon>
        <taxon>Ixodidae</taxon>
        <taxon>Ixodinae</taxon>
        <taxon>Ixodes</taxon>
    </lineage>
</organism>
<feature type="non-terminal residue" evidence="1">
    <location>
        <position position="1"/>
    </location>
</feature>
<protein>
    <submittedName>
        <fullName evidence="1">Uncharacterized protein</fullName>
    </submittedName>
</protein>
<keyword evidence="2" id="KW-1185">Reference proteome</keyword>
<gene>
    <name evidence="1" type="ORF">HPB47_017280</name>
</gene>
<name>A0AC60QPN5_IXOPE</name>
<reference evidence="1 2" key="1">
    <citation type="journal article" date="2020" name="Cell">
        <title>Large-Scale Comparative Analyses of Tick Genomes Elucidate Their Genetic Diversity and Vector Capacities.</title>
        <authorList>
            <consortium name="Tick Genome and Microbiome Consortium (TIGMIC)"/>
            <person name="Jia N."/>
            <person name="Wang J."/>
            <person name="Shi W."/>
            <person name="Du L."/>
            <person name="Sun Y."/>
            <person name="Zhan W."/>
            <person name="Jiang J.F."/>
            <person name="Wang Q."/>
            <person name="Zhang B."/>
            <person name="Ji P."/>
            <person name="Bell-Sakyi L."/>
            <person name="Cui X.M."/>
            <person name="Yuan T.T."/>
            <person name="Jiang B.G."/>
            <person name="Yang W.F."/>
            <person name="Lam T.T."/>
            <person name="Chang Q.C."/>
            <person name="Ding S.J."/>
            <person name="Wang X.J."/>
            <person name="Zhu J.G."/>
            <person name="Ruan X.D."/>
            <person name="Zhao L."/>
            <person name="Wei J.T."/>
            <person name="Ye R.Z."/>
            <person name="Que T.C."/>
            <person name="Du C.H."/>
            <person name="Zhou Y.H."/>
            <person name="Cheng J.X."/>
            <person name="Dai P.F."/>
            <person name="Guo W.B."/>
            <person name="Han X.H."/>
            <person name="Huang E.J."/>
            <person name="Li L.F."/>
            <person name="Wei W."/>
            <person name="Gao Y.C."/>
            <person name="Liu J.Z."/>
            <person name="Shao H.Z."/>
            <person name="Wang X."/>
            <person name="Wang C.C."/>
            <person name="Yang T.C."/>
            <person name="Huo Q.B."/>
            <person name="Li W."/>
            <person name="Chen H.Y."/>
            <person name="Chen S.E."/>
            <person name="Zhou L.G."/>
            <person name="Ni X.B."/>
            <person name="Tian J.H."/>
            <person name="Sheng Y."/>
            <person name="Liu T."/>
            <person name="Pan Y.S."/>
            <person name="Xia L.Y."/>
            <person name="Li J."/>
            <person name="Zhao F."/>
            <person name="Cao W.C."/>
        </authorList>
    </citation>
    <scope>NUCLEOTIDE SEQUENCE [LARGE SCALE GENOMIC DNA]</scope>
    <source>
        <strain evidence="1">Iper-2018</strain>
    </source>
</reference>
<evidence type="ECO:0000313" key="1">
    <source>
        <dbReference type="EMBL" id="KAG0437803.1"/>
    </source>
</evidence>
<comment type="caution">
    <text evidence="1">The sequence shown here is derived from an EMBL/GenBank/DDBJ whole genome shotgun (WGS) entry which is preliminary data.</text>
</comment>
<evidence type="ECO:0000313" key="2">
    <source>
        <dbReference type="Proteomes" id="UP000805193"/>
    </source>
</evidence>
<proteinExistence type="predicted"/>
<accession>A0AC60QPN5</accession>
<sequence>TPWATSQKQAQPKAGLPNDLKAGHGESSLGGSQQGPQQGTGQGTQVGPAGNLLTHMVRQTLKLQKMDHWILPNKEFNIHKRVMMIPFKSHIKVFEGVLTGLSNVVRTGVCFIRADEQGLRLALDLGISNVRLHYKGTMTYRGQMHRIVINARVKKARAILKIGP</sequence>
<dbReference type="Proteomes" id="UP000805193">
    <property type="component" value="Unassembled WGS sequence"/>
</dbReference>